<gene>
    <name evidence="1" type="ORF">HMPREF0083_05107</name>
</gene>
<proteinExistence type="predicted"/>
<keyword evidence="2" id="KW-1185">Reference proteome</keyword>
<reference evidence="1 2" key="1">
    <citation type="submission" date="2013-08" db="EMBL/GenBank/DDBJ databases">
        <authorList>
            <person name="Weinstock G."/>
            <person name="Sodergren E."/>
            <person name="Wylie T."/>
            <person name="Fulton L."/>
            <person name="Fulton R."/>
            <person name="Fronick C."/>
            <person name="O'Laughlin M."/>
            <person name="Godfrey J."/>
            <person name="Miner T."/>
            <person name="Herter B."/>
            <person name="Appelbaum E."/>
            <person name="Cordes M."/>
            <person name="Lek S."/>
            <person name="Wollam A."/>
            <person name="Pepin K.H."/>
            <person name="Palsikar V.B."/>
            <person name="Mitreva M."/>
            <person name="Wilson R.K."/>
        </authorList>
    </citation>
    <scope>NUCLEOTIDE SEQUENCE [LARGE SCALE GENOMIC DNA]</scope>
    <source>
        <strain evidence="1 2">ATCC 12856</strain>
    </source>
</reference>
<accession>U1Y7L4</accession>
<dbReference type="AlphaFoldDB" id="U1Y7L4"/>
<dbReference type="Proteomes" id="UP000016511">
    <property type="component" value="Unassembled WGS sequence"/>
</dbReference>
<organism evidence="1 2">
    <name type="scientific">Aneurinibacillus aneurinilyticus ATCC 12856</name>
    <dbReference type="NCBI Taxonomy" id="649747"/>
    <lineage>
        <taxon>Bacteria</taxon>
        <taxon>Bacillati</taxon>
        <taxon>Bacillota</taxon>
        <taxon>Bacilli</taxon>
        <taxon>Bacillales</taxon>
        <taxon>Paenibacillaceae</taxon>
        <taxon>Aneurinibacillus group</taxon>
        <taxon>Aneurinibacillus</taxon>
    </lineage>
</organism>
<sequence>MGEGHGNTVSFLRGLGKQYILRKENAGIQGNGTPLLDHCLPLEGGK</sequence>
<dbReference type="EMBL" id="AWSJ01000314">
    <property type="protein sequence ID" value="ERI06821.1"/>
    <property type="molecule type" value="Genomic_DNA"/>
</dbReference>
<protein>
    <submittedName>
        <fullName evidence="1">Uncharacterized protein</fullName>
    </submittedName>
</protein>
<name>U1Y7L4_ANEAE</name>
<dbReference type="HOGENOM" id="CLU_3179544_0_0_9"/>
<evidence type="ECO:0000313" key="2">
    <source>
        <dbReference type="Proteomes" id="UP000016511"/>
    </source>
</evidence>
<dbReference type="PATRIC" id="fig|649747.3.peg.4593"/>
<comment type="caution">
    <text evidence="1">The sequence shown here is derived from an EMBL/GenBank/DDBJ whole genome shotgun (WGS) entry which is preliminary data.</text>
</comment>
<evidence type="ECO:0000313" key="1">
    <source>
        <dbReference type="EMBL" id="ERI06821.1"/>
    </source>
</evidence>